<dbReference type="Proteomes" id="UP001381693">
    <property type="component" value="Unassembled WGS sequence"/>
</dbReference>
<evidence type="ECO:0000313" key="3">
    <source>
        <dbReference type="Proteomes" id="UP001381693"/>
    </source>
</evidence>
<accession>A0AAN8WH74</accession>
<dbReference type="AlphaFoldDB" id="A0AAN8WH74"/>
<feature type="coiled-coil region" evidence="1">
    <location>
        <begin position="54"/>
        <end position="81"/>
    </location>
</feature>
<evidence type="ECO:0000256" key="1">
    <source>
        <dbReference type="SAM" id="Coils"/>
    </source>
</evidence>
<dbReference type="EMBL" id="JAXCGZ010019287">
    <property type="protein sequence ID" value="KAK7066270.1"/>
    <property type="molecule type" value="Genomic_DNA"/>
</dbReference>
<protein>
    <submittedName>
        <fullName evidence="2">Uncharacterized protein</fullName>
    </submittedName>
</protein>
<keyword evidence="1" id="KW-0175">Coiled coil</keyword>
<sequence>MNPGTNNIFRTFYIIMGAALAKEAVPLAIRMTPAIIGAIRGSDGNRRHADDRVIIEALEAVQRNRNDIDQLMQNQAQLTEAIVMLVQRLEATNNHRAVEYETGNQINGRTRGSSSIRITMDLPEDPQEHDDALLRFWTTIRDRATDVIGRDRQQLEQTTDSNVSRLCMCFFFF</sequence>
<keyword evidence="3" id="KW-1185">Reference proteome</keyword>
<reference evidence="2 3" key="1">
    <citation type="submission" date="2023-11" db="EMBL/GenBank/DDBJ databases">
        <title>Halocaridina rubra genome assembly.</title>
        <authorList>
            <person name="Smith C."/>
        </authorList>
    </citation>
    <scope>NUCLEOTIDE SEQUENCE [LARGE SCALE GENOMIC DNA]</scope>
    <source>
        <strain evidence="2">EP-1</strain>
        <tissue evidence="2">Whole</tissue>
    </source>
</reference>
<organism evidence="2 3">
    <name type="scientific">Halocaridina rubra</name>
    <name type="common">Hawaiian red shrimp</name>
    <dbReference type="NCBI Taxonomy" id="373956"/>
    <lineage>
        <taxon>Eukaryota</taxon>
        <taxon>Metazoa</taxon>
        <taxon>Ecdysozoa</taxon>
        <taxon>Arthropoda</taxon>
        <taxon>Crustacea</taxon>
        <taxon>Multicrustacea</taxon>
        <taxon>Malacostraca</taxon>
        <taxon>Eumalacostraca</taxon>
        <taxon>Eucarida</taxon>
        <taxon>Decapoda</taxon>
        <taxon>Pleocyemata</taxon>
        <taxon>Caridea</taxon>
        <taxon>Atyoidea</taxon>
        <taxon>Atyidae</taxon>
        <taxon>Halocaridina</taxon>
    </lineage>
</organism>
<name>A0AAN8WH74_HALRR</name>
<comment type="caution">
    <text evidence="2">The sequence shown here is derived from an EMBL/GenBank/DDBJ whole genome shotgun (WGS) entry which is preliminary data.</text>
</comment>
<gene>
    <name evidence="2" type="ORF">SK128_002478</name>
</gene>
<proteinExistence type="predicted"/>
<evidence type="ECO:0000313" key="2">
    <source>
        <dbReference type="EMBL" id="KAK7066270.1"/>
    </source>
</evidence>